<organism evidence="7">
    <name type="scientific">Octopus bimaculoides</name>
    <name type="common">California two-spotted octopus</name>
    <dbReference type="NCBI Taxonomy" id="37653"/>
    <lineage>
        <taxon>Eukaryota</taxon>
        <taxon>Metazoa</taxon>
        <taxon>Spiralia</taxon>
        <taxon>Lophotrochozoa</taxon>
        <taxon>Mollusca</taxon>
        <taxon>Cephalopoda</taxon>
        <taxon>Coleoidea</taxon>
        <taxon>Octopodiformes</taxon>
        <taxon>Octopoda</taxon>
        <taxon>Incirrata</taxon>
        <taxon>Octopodidae</taxon>
        <taxon>Octopus</taxon>
    </lineage>
</organism>
<keyword evidence="4 5" id="KW-0472">Membrane</keyword>
<evidence type="ECO:0000256" key="5">
    <source>
        <dbReference type="SAM" id="Phobius"/>
    </source>
</evidence>
<name>A0A0L8IEU1_OCTBM</name>
<dbReference type="EMBL" id="KQ415865">
    <property type="protein sequence ID" value="KOF99966.1"/>
    <property type="molecule type" value="Genomic_DNA"/>
</dbReference>
<feature type="transmembrane region" description="Helical" evidence="5">
    <location>
        <begin position="147"/>
        <end position="166"/>
    </location>
</feature>
<keyword evidence="2 5" id="KW-0812">Transmembrane</keyword>
<comment type="subcellular location">
    <subcellularLocation>
        <location evidence="1">Membrane</location>
        <topology evidence="1">Multi-pass membrane protein</topology>
    </subcellularLocation>
</comment>
<gene>
    <name evidence="7" type="ORF">OCBIM_22009543mg</name>
</gene>
<feature type="transmembrane region" description="Helical" evidence="5">
    <location>
        <begin position="121"/>
        <end position="140"/>
    </location>
</feature>
<dbReference type="InterPro" id="IPR020846">
    <property type="entry name" value="MFS_dom"/>
</dbReference>
<evidence type="ECO:0000256" key="3">
    <source>
        <dbReference type="ARBA" id="ARBA00022989"/>
    </source>
</evidence>
<evidence type="ECO:0000313" key="7">
    <source>
        <dbReference type="EMBL" id="KOF99966.1"/>
    </source>
</evidence>
<dbReference type="Gene3D" id="1.20.1250.20">
    <property type="entry name" value="MFS general substrate transporter like domains"/>
    <property type="match status" value="1"/>
</dbReference>
<feature type="transmembrane region" description="Helical" evidence="5">
    <location>
        <begin position="205"/>
        <end position="226"/>
    </location>
</feature>
<reference evidence="7" key="1">
    <citation type="submission" date="2015-07" db="EMBL/GenBank/DDBJ databases">
        <title>MeaNS - Measles Nucleotide Surveillance Program.</title>
        <authorList>
            <person name="Tran T."/>
            <person name="Druce J."/>
        </authorList>
    </citation>
    <scope>NUCLEOTIDE SEQUENCE</scope>
    <source>
        <strain evidence="7">UCB-OBI-ISO-001</strain>
        <tissue evidence="7">Gonad</tissue>
    </source>
</reference>
<evidence type="ECO:0000256" key="4">
    <source>
        <dbReference type="ARBA" id="ARBA00023136"/>
    </source>
</evidence>
<dbReference type="InterPro" id="IPR005828">
    <property type="entry name" value="MFS_sugar_transport-like"/>
</dbReference>
<dbReference type="PANTHER" id="PTHR24064">
    <property type="entry name" value="SOLUTE CARRIER FAMILY 22 MEMBER"/>
    <property type="match status" value="1"/>
</dbReference>
<dbReference type="OrthoDB" id="3936150at2759"/>
<dbReference type="PROSITE" id="PS00216">
    <property type="entry name" value="SUGAR_TRANSPORT_1"/>
    <property type="match status" value="1"/>
</dbReference>
<dbReference type="InterPro" id="IPR005829">
    <property type="entry name" value="Sugar_transporter_CS"/>
</dbReference>
<feature type="transmembrane region" description="Helical" evidence="5">
    <location>
        <begin position="27"/>
        <end position="46"/>
    </location>
</feature>
<feature type="transmembrane region" description="Helical" evidence="5">
    <location>
        <begin position="172"/>
        <end position="193"/>
    </location>
</feature>
<dbReference type="KEGG" id="obi:106870239"/>
<sequence>MAEINTDGYEKILEQCGQFGFYQKRTYFLICALQAVCVSLLAYSSYSCDGNEPCPIYAGGASGATTPAMAVHVLQSTHFDYETNMSAYINSSMTAFDTTQISTLQQVYNENCVNIMATDDGLTIVLLGVAVGALIGGMLADILGRRPIMFISMALALIFQILMVTVKTCLTFATLRTLCGVFSGGFLVISIVLPLEVVGRRWRDFCVCLWIWALGLPIISFEAAIVNGWRNIALTSGLVGLPFLGLYFLVPESSRWLTSLQHFQKAENSIKEMISCNTRAVPNVLELCDDTRIYVMSISHPRRHTYLDLFHTVTVTKSTSAVLYTWFVGCFVYCNLLHKVESLTGDHHFDIFLPFVLDMPICMSAVIINKCIGRRWCMFLYAVSSGFSMFCVLILHMMGDLHKYPYMMTALAAFSKMGVATALSLLTLITVEAYPTVIR</sequence>
<dbReference type="STRING" id="37653.A0A0L8IEU1"/>
<dbReference type="InterPro" id="IPR036259">
    <property type="entry name" value="MFS_trans_sf"/>
</dbReference>
<keyword evidence="3 5" id="KW-1133">Transmembrane helix</keyword>
<feature type="transmembrane region" description="Helical" evidence="5">
    <location>
        <begin position="379"/>
        <end position="398"/>
    </location>
</feature>
<evidence type="ECO:0000256" key="1">
    <source>
        <dbReference type="ARBA" id="ARBA00004141"/>
    </source>
</evidence>
<dbReference type="SUPFAM" id="SSF103473">
    <property type="entry name" value="MFS general substrate transporter"/>
    <property type="match status" value="1"/>
</dbReference>
<dbReference type="PROSITE" id="PS50850">
    <property type="entry name" value="MFS"/>
    <property type="match status" value="1"/>
</dbReference>
<feature type="domain" description="Major facilitator superfamily (MFS) profile" evidence="6">
    <location>
        <begin position="83"/>
        <end position="439"/>
    </location>
</feature>
<feature type="transmembrane region" description="Helical" evidence="5">
    <location>
        <begin position="232"/>
        <end position="250"/>
    </location>
</feature>
<dbReference type="Pfam" id="PF00083">
    <property type="entry name" value="Sugar_tr"/>
    <property type="match status" value="1"/>
</dbReference>
<feature type="transmembrane region" description="Helical" evidence="5">
    <location>
        <begin position="351"/>
        <end position="372"/>
    </location>
</feature>
<evidence type="ECO:0000256" key="2">
    <source>
        <dbReference type="ARBA" id="ARBA00022692"/>
    </source>
</evidence>
<protein>
    <recommendedName>
        <fullName evidence="6">Major facilitator superfamily (MFS) profile domain-containing protein</fullName>
    </recommendedName>
</protein>
<accession>A0A0L8IEU1</accession>
<feature type="transmembrane region" description="Helical" evidence="5">
    <location>
        <begin position="404"/>
        <end position="431"/>
    </location>
</feature>
<dbReference type="GO" id="GO:0016020">
    <property type="term" value="C:membrane"/>
    <property type="evidence" value="ECO:0007669"/>
    <property type="project" value="UniProtKB-SubCell"/>
</dbReference>
<proteinExistence type="predicted"/>
<dbReference type="GO" id="GO:0022857">
    <property type="term" value="F:transmembrane transporter activity"/>
    <property type="evidence" value="ECO:0007669"/>
    <property type="project" value="InterPro"/>
</dbReference>
<feature type="transmembrane region" description="Helical" evidence="5">
    <location>
        <begin position="321"/>
        <end position="339"/>
    </location>
</feature>
<dbReference type="AlphaFoldDB" id="A0A0L8IEU1"/>
<evidence type="ECO:0000259" key="6">
    <source>
        <dbReference type="PROSITE" id="PS50850"/>
    </source>
</evidence>
<dbReference type="OMA" id="CIGRRWC"/>